<accession>A0A443S8S4</accession>
<dbReference type="GO" id="GO:0016020">
    <property type="term" value="C:membrane"/>
    <property type="evidence" value="ECO:0007669"/>
    <property type="project" value="UniProtKB-SubCell"/>
</dbReference>
<dbReference type="GO" id="GO:0022857">
    <property type="term" value="F:transmembrane transporter activity"/>
    <property type="evidence" value="ECO:0007669"/>
    <property type="project" value="InterPro"/>
</dbReference>
<keyword evidence="4 5" id="KW-0472">Membrane</keyword>
<feature type="non-terminal residue" evidence="6">
    <location>
        <position position="1"/>
    </location>
</feature>
<feature type="transmembrane region" description="Helical" evidence="5">
    <location>
        <begin position="167"/>
        <end position="191"/>
    </location>
</feature>
<sequence>EKEKEEKLKETKATLKDLWIRPNIRKKTFILYFTWFVNSFVYYGISLNTNALGGNAFLSFALAGLVEVPSYILTRFGRRMPLMWAMLGGGIGCLATIPFSTNDDYVWMRVSCAMVGKFCVTASYAMIYVYSAELYPTVARNVGVGSSSMVARIGSIMAPFVKELSQYTHIGLVMAIFGCLSIADAFLVLLLPETKGKEIPDTIEEAENFGNSRKIF</sequence>
<evidence type="ECO:0000313" key="6">
    <source>
        <dbReference type="EMBL" id="RWS23966.1"/>
    </source>
</evidence>
<dbReference type="STRING" id="299467.A0A443S8S4"/>
<evidence type="ECO:0000256" key="1">
    <source>
        <dbReference type="ARBA" id="ARBA00004141"/>
    </source>
</evidence>
<dbReference type="InterPro" id="IPR011701">
    <property type="entry name" value="MFS"/>
</dbReference>
<dbReference type="VEuPathDB" id="VectorBase:LDEU008075"/>
<keyword evidence="3 5" id="KW-1133">Transmembrane helix</keyword>
<comment type="subcellular location">
    <subcellularLocation>
        <location evidence="1">Membrane</location>
        <topology evidence="1">Multi-pass membrane protein</topology>
    </subcellularLocation>
</comment>
<feature type="transmembrane region" description="Helical" evidence="5">
    <location>
        <begin position="81"/>
        <end position="100"/>
    </location>
</feature>
<feature type="transmembrane region" description="Helical" evidence="5">
    <location>
        <begin position="51"/>
        <end position="74"/>
    </location>
</feature>
<evidence type="ECO:0000256" key="5">
    <source>
        <dbReference type="SAM" id="Phobius"/>
    </source>
</evidence>
<dbReference type="Gene3D" id="1.20.1250.20">
    <property type="entry name" value="MFS general substrate transporter like domains"/>
    <property type="match status" value="1"/>
</dbReference>
<evidence type="ECO:0000256" key="3">
    <source>
        <dbReference type="ARBA" id="ARBA00022989"/>
    </source>
</evidence>
<comment type="caution">
    <text evidence="6">The sequence shown here is derived from an EMBL/GenBank/DDBJ whole genome shotgun (WGS) entry which is preliminary data.</text>
</comment>
<feature type="transmembrane region" description="Helical" evidence="5">
    <location>
        <begin position="142"/>
        <end position="161"/>
    </location>
</feature>
<proteinExistence type="predicted"/>
<reference evidence="6 7" key="1">
    <citation type="journal article" date="2018" name="Gigascience">
        <title>Genomes of trombidid mites reveal novel predicted allergens and laterally-transferred genes associated with secondary metabolism.</title>
        <authorList>
            <person name="Dong X."/>
            <person name="Chaisiri K."/>
            <person name="Xia D."/>
            <person name="Armstrong S.D."/>
            <person name="Fang Y."/>
            <person name="Donnelly M.J."/>
            <person name="Kadowaki T."/>
            <person name="McGarry J.W."/>
            <person name="Darby A.C."/>
            <person name="Makepeace B.L."/>
        </authorList>
    </citation>
    <scope>NUCLEOTIDE SEQUENCE [LARGE SCALE GENOMIC DNA]</scope>
    <source>
        <strain evidence="6">UoL-UT</strain>
    </source>
</reference>
<evidence type="ECO:0000256" key="2">
    <source>
        <dbReference type="ARBA" id="ARBA00022692"/>
    </source>
</evidence>
<feature type="transmembrane region" description="Helical" evidence="5">
    <location>
        <begin position="29"/>
        <end position="45"/>
    </location>
</feature>
<dbReference type="AlphaFoldDB" id="A0A443S8S4"/>
<feature type="transmembrane region" description="Helical" evidence="5">
    <location>
        <begin position="106"/>
        <end position="130"/>
    </location>
</feature>
<dbReference type="EMBL" id="NCKV01005590">
    <property type="protein sequence ID" value="RWS23966.1"/>
    <property type="molecule type" value="Genomic_DNA"/>
</dbReference>
<evidence type="ECO:0000313" key="7">
    <source>
        <dbReference type="Proteomes" id="UP000288716"/>
    </source>
</evidence>
<keyword evidence="7" id="KW-1185">Reference proteome</keyword>
<dbReference type="Proteomes" id="UP000288716">
    <property type="component" value="Unassembled WGS sequence"/>
</dbReference>
<dbReference type="OrthoDB" id="6510565at2759"/>
<dbReference type="PANTHER" id="PTHR24064">
    <property type="entry name" value="SOLUTE CARRIER FAMILY 22 MEMBER"/>
    <property type="match status" value="1"/>
</dbReference>
<dbReference type="Pfam" id="PF07690">
    <property type="entry name" value="MFS_1"/>
    <property type="match status" value="1"/>
</dbReference>
<gene>
    <name evidence="6" type="ORF">B4U80_09282</name>
</gene>
<keyword evidence="2 5" id="KW-0812">Transmembrane</keyword>
<evidence type="ECO:0000256" key="4">
    <source>
        <dbReference type="ARBA" id="ARBA00023136"/>
    </source>
</evidence>
<dbReference type="InterPro" id="IPR036259">
    <property type="entry name" value="MFS_trans_sf"/>
</dbReference>
<organism evidence="6 7">
    <name type="scientific">Leptotrombidium deliense</name>
    <dbReference type="NCBI Taxonomy" id="299467"/>
    <lineage>
        <taxon>Eukaryota</taxon>
        <taxon>Metazoa</taxon>
        <taxon>Ecdysozoa</taxon>
        <taxon>Arthropoda</taxon>
        <taxon>Chelicerata</taxon>
        <taxon>Arachnida</taxon>
        <taxon>Acari</taxon>
        <taxon>Acariformes</taxon>
        <taxon>Trombidiformes</taxon>
        <taxon>Prostigmata</taxon>
        <taxon>Anystina</taxon>
        <taxon>Parasitengona</taxon>
        <taxon>Trombiculoidea</taxon>
        <taxon>Trombiculidae</taxon>
        <taxon>Leptotrombidium</taxon>
    </lineage>
</organism>
<protein>
    <submittedName>
        <fullName evidence="6">Organic cation transporter protein-like protein</fullName>
    </submittedName>
</protein>
<dbReference type="SUPFAM" id="SSF103473">
    <property type="entry name" value="MFS general substrate transporter"/>
    <property type="match status" value="1"/>
</dbReference>
<name>A0A443S8S4_9ACAR</name>